<dbReference type="Gene3D" id="3.40.630.30">
    <property type="match status" value="1"/>
</dbReference>
<dbReference type="InterPro" id="IPR000182">
    <property type="entry name" value="GNAT_dom"/>
</dbReference>
<dbReference type="PANTHER" id="PTHR43610:SF1">
    <property type="entry name" value="N-ACETYLTRANSFERASE DOMAIN-CONTAINING PROTEIN"/>
    <property type="match status" value="1"/>
</dbReference>
<organism evidence="2 3">
    <name type="scientific">Fictibacillus arsenicus</name>
    <dbReference type="NCBI Taxonomy" id="255247"/>
    <lineage>
        <taxon>Bacteria</taxon>
        <taxon>Bacillati</taxon>
        <taxon>Bacillota</taxon>
        <taxon>Bacilli</taxon>
        <taxon>Bacillales</taxon>
        <taxon>Fictibacillaceae</taxon>
        <taxon>Fictibacillus</taxon>
    </lineage>
</organism>
<dbReference type="SUPFAM" id="SSF55729">
    <property type="entry name" value="Acyl-CoA N-acyltransferases (Nat)"/>
    <property type="match status" value="1"/>
</dbReference>
<reference evidence="2 3" key="1">
    <citation type="submission" date="2016-11" db="EMBL/GenBank/DDBJ databases">
        <authorList>
            <person name="Jaros S."/>
            <person name="Januszkiewicz K."/>
            <person name="Wedrychowicz H."/>
        </authorList>
    </citation>
    <scope>NUCLEOTIDE SEQUENCE [LARGE SCALE GENOMIC DNA]</scope>
    <source>
        <strain evidence="2 3">Con a/3</strain>
    </source>
</reference>
<dbReference type="OrthoDB" id="9795199at2"/>
<dbReference type="Pfam" id="PF13302">
    <property type="entry name" value="Acetyltransf_3"/>
    <property type="match status" value="1"/>
</dbReference>
<proteinExistence type="predicted"/>
<name>A0A1V3G9R9_9BACL</name>
<comment type="caution">
    <text evidence="2">The sequence shown here is derived from an EMBL/GenBank/DDBJ whole genome shotgun (WGS) entry which is preliminary data.</text>
</comment>
<accession>A0A1V3G9R9</accession>
<feature type="domain" description="N-acetyltransferase" evidence="1">
    <location>
        <begin position="1"/>
        <end position="163"/>
    </location>
</feature>
<dbReference type="GO" id="GO:0016747">
    <property type="term" value="F:acyltransferase activity, transferring groups other than amino-acyl groups"/>
    <property type="evidence" value="ECO:0007669"/>
    <property type="project" value="InterPro"/>
</dbReference>
<protein>
    <recommendedName>
        <fullName evidence="1">N-acetyltransferase domain-containing protein</fullName>
    </recommendedName>
</protein>
<evidence type="ECO:0000313" key="3">
    <source>
        <dbReference type="Proteomes" id="UP000188597"/>
    </source>
</evidence>
<dbReference type="PANTHER" id="PTHR43610">
    <property type="entry name" value="BLL6696 PROTEIN"/>
    <property type="match status" value="1"/>
</dbReference>
<evidence type="ECO:0000259" key="1">
    <source>
        <dbReference type="PROSITE" id="PS51186"/>
    </source>
</evidence>
<gene>
    <name evidence="2" type="ORF">UN64_10330</name>
</gene>
<dbReference type="InterPro" id="IPR016181">
    <property type="entry name" value="Acyl_CoA_acyltransferase"/>
</dbReference>
<dbReference type="Proteomes" id="UP000188597">
    <property type="component" value="Unassembled WGS sequence"/>
</dbReference>
<sequence length="182" mass="21350">MPIQIEHAKDLFHINSPEVWDFMLRKVIEESDMVENVASKVKLREQMKALPFVVILKDTNKVVGTTSLYDIDFNHNSCEIGATWYAPEFQRTFVNSDCKYLLLQYCFEELGFVRVQFKTDERNIRSQKAIERLGAVREGVLRNEKILEDGFIRNTVLYSIIKDDWSTIKQGFKDREESYIPS</sequence>
<dbReference type="EMBL" id="MQMF01000002">
    <property type="protein sequence ID" value="OOE13149.1"/>
    <property type="molecule type" value="Genomic_DNA"/>
</dbReference>
<dbReference type="PROSITE" id="PS51186">
    <property type="entry name" value="GNAT"/>
    <property type="match status" value="1"/>
</dbReference>
<dbReference type="AlphaFoldDB" id="A0A1V3G9R9"/>
<evidence type="ECO:0000313" key="2">
    <source>
        <dbReference type="EMBL" id="OOE13149.1"/>
    </source>
</evidence>